<feature type="transmembrane region" description="Helical" evidence="8">
    <location>
        <begin position="432"/>
        <end position="450"/>
    </location>
</feature>
<proteinExistence type="inferred from homology"/>
<gene>
    <name evidence="9" type="ORF">LTR84_000321</name>
</gene>
<evidence type="ECO:0000313" key="9">
    <source>
        <dbReference type="EMBL" id="KAK5064488.1"/>
    </source>
</evidence>
<evidence type="ECO:0000256" key="4">
    <source>
        <dbReference type="ARBA" id="ARBA00022692"/>
    </source>
</evidence>
<keyword evidence="4 8" id="KW-0812">Transmembrane</keyword>
<feature type="transmembrane region" description="Helical" evidence="8">
    <location>
        <begin position="407"/>
        <end position="426"/>
    </location>
</feature>
<comment type="caution">
    <text evidence="9">The sequence shown here is derived from an EMBL/GenBank/DDBJ whole genome shotgun (WGS) entry which is preliminary data.</text>
</comment>
<dbReference type="GO" id="GO:0015854">
    <property type="term" value="P:guanine transport"/>
    <property type="evidence" value="ECO:0007669"/>
    <property type="project" value="TreeGrafter"/>
</dbReference>
<dbReference type="GO" id="GO:0005886">
    <property type="term" value="C:plasma membrane"/>
    <property type="evidence" value="ECO:0007669"/>
    <property type="project" value="TreeGrafter"/>
</dbReference>
<dbReference type="EMBL" id="JAVRRD010000001">
    <property type="protein sequence ID" value="KAK5064488.1"/>
    <property type="molecule type" value="Genomic_DNA"/>
</dbReference>
<sequence length="596" mass="64115">MGISAIIENLNRSIARTTFGRVFRLEGSGHAKEIKGAKFTVELGAGFTTFMTMCYIISVNASILSQTGGTCVCNGGEADPICKENLEYTVCVQGIQRDLVTATAAIAALSSFVFGFLTNMPVCLAPGMGLNAYFTYQVVGFHGSGTVPYRLALTAVFVEGLIFVFLALTGMRQWLVKLVPSSLKIAATSGIGLFLALIGLSSTGGVGLITGSANHPTDLGGCPAQYMDEFGACTSHKMLSPTVWIGICCGGFVSALLMMYKVRGAIFYGIAIVSIMSWPRNSSFTYFPHTPEGDDRFNFFKNVVGFHAIKDTLVAQEWDLSGTTGAHFALALFTFLYVDILDATGTLYSMARFAGVVDPTDGSFPRSTVAFCTDAICISIGSLFGSSPVTTFVESGAGIAEGGRTGLTAMTTGLFFFISLFFAPIFSNIPTWATGCALVLIGCLMLRSMVEVNWAYAGDALPAAVTLLFIPFSYSVAYGLIAGVMTYVVLNGVTSLVKLATGGRLVPGDYEQREYWTYKLRGKNAPWFLRASKWSYQSFWHQQSTPAEAANKSDSASENETSSTVRITELSKQDTRTPSRRDIESADRSREVSHFE</sequence>
<dbReference type="InterPro" id="IPR006043">
    <property type="entry name" value="NCS2"/>
</dbReference>
<dbReference type="InterPro" id="IPR045018">
    <property type="entry name" value="Azg-like"/>
</dbReference>
<evidence type="ECO:0000256" key="5">
    <source>
        <dbReference type="ARBA" id="ARBA00022989"/>
    </source>
</evidence>
<feature type="region of interest" description="Disordered" evidence="7">
    <location>
        <begin position="547"/>
        <end position="596"/>
    </location>
</feature>
<evidence type="ECO:0000256" key="8">
    <source>
        <dbReference type="SAM" id="Phobius"/>
    </source>
</evidence>
<feature type="compositionally biased region" description="Polar residues" evidence="7">
    <location>
        <begin position="547"/>
        <end position="566"/>
    </location>
</feature>
<comment type="similarity">
    <text evidence="2">Belongs to the nucleobase:cation symporter-2 (NCS2) (TC 2.A.40) family. Azg-like subfamily.</text>
</comment>
<name>A0AAV9NU93_9EURO</name>
<evidence type="ECO:0000256" key="2">
    <source>
        <dbReference type="ARBA" id="ARBA00005697"/>
    </source>
</evidence>
<feature type="transmembrane region" description="Helical" evidence="8">
    <location>
        <begin position="243"/>
        <end position="260"/>
    </location>
</feature>
<evidence type="ECO:0008006" key="11">
    <source>
        <dbReference type="Google" id="ProtNLM"/>
    </source>
</evidence>
<dbReference type="Proteomes" id="UP001358417">
    <property type="component" value="Unassembled WGS sequence"/>
</dbReference>
<dbReference type="GO" id="GO:0005345">
    <property type="term" value="F:purine nucleobase transmembrane transporter activity"/>
    <property type="evidence" value="ECO:0007669"/>
    <property type="project" value="TreeGrafter"/>
</dbReference>
<evidence type="ECO:0000256" key="7">
    <source>
        <dbReference type="SAM" id="MobiDB-lite"/>
    </source>
</evidence>
<comment type="subcellular location">
    <subcellularLocation>
        <location evidence="1">Membrane</location>
        <topology evidence="1">Multi-pass membrane protein</topology>
    </subcellularLocation>
</comment>
<feature type="transmembrane region" description="Helical" evidence="8">
    <location>
        <begin position="183"/>
        <end position="209"/>
    </location>
</feature>
<reference evidence="9 10" key="1">
    <citation type="submission" date="2023-08" db="EMBL/GenBank/DDBJ databases">
        <title>Black Yeasts Isolated from many extreme environments.</title>
        <authorList>
            <person name="Coleine C."/>
            <person name="Stajich J.E."/>
            <person name="Selbmann L."/>
        </authorList>
    </citation>
    <scope>NUCLEOTIDE SEQUENCE [LARGE SCALE GENOMIC DNA]</scope>
    <source>
        <strain evidence="9 10">CCFEE 5792</strain>
    </source>
</reference>
<dbReference type="PANTHER" id="PTHR43337">
    <property type="entry name" value="XANTHINE/URACIL PERMEASE C887.17-RELATED"/>
    <property type="match status" value="1"/>
</dbReference>
<dbReference type="GO" id="GO:0015853">
    <property type="term" value="P:adenine transport"/>
    <property type="evidence" value="ECO:0007669"/>
    <property type="project" value="TreeGrafter"/>
</dbReference>
<feature type="transmembrane region" description="Helical" evidence="8">
    <location>
        <begin position="104"/>
        <end position="129"/>
    </location>
</feature>
<dbReference type="AlphaFoldDB" id="A0AAV9NU93"/>
<dbReference type="GeneID" id="89968543"/>
<keyword evidence="10" id="KW-1185">Reference proteome</keyword>
<protein>
    <recommendedName>
        <fullName evidence="11">MFS transporter, AGZA family, xanthine/uracil permease</fullName>
    </recommendedName>
</protein>
<accession>A0AAV9NU93</accession>
<keyword evidence="3" id="KW-0813">Transport</keyword>
<dbReference type="Pfam" id="PF00860">
    <property type="entry name" value="Xan_ur_permease"/>
    <property type="match status" value="1"/>
</dbReference>
<feature type="transmembrane region" description="Helical" evidence="8">
    <location>
        <begin position="149"/>
        <end position="171"/>
    </location>
</feature>
<evidence type="ECO:0000256" key="6">
    <source>
        <dbReference type="ARBA" id="ARBA00023136"/>
    </source>
</evidence>
<evidence type="ECO:0000313" key="10">
    <source>
        <dbReference type="Proteomes" id="UP001358417"/>
    </source>
</evidence>
<evidence type="ECO:0000256" key="1">
    <source>
        <dbReference type="ARBA" id="ARBA00004141"/>
    </source>
</evidence>
<evidence type="ECO:0000256" key="3">
    <source>
        <dbReference type="ARBA" id="ARBA00022448"/>
    </source>
</evidence>
<keyword evidence="5 8" id="KW-1133">Transmembrane helix</keyword>
<feature type="transmembrane region" description="Helical" evidence="8">
    <location>
        <begin position="462"/>
        <end position="490"/>
    </location>
</feature>
<organism evidence="9 10">
    <name type="scientific">Exophiala bonariae</name>
    <dbReference type="NCBI Taxonomy" id="1690606"/>
    <lineage>
        <taxon>Eukaryota</taxon>
        <taxon>Fungi</taxon>
        <taxon>Dikarya</taxon>
        <taxon>Ascomycota</taxon>
        <taxon>Pezizomycotina</taxon>
        <taxon>Eurotiomycetes</taxon>
        <taxon>Chaetothyriomycetidae</taxon>
        <taxon>Chaetothyriales</taxon>
        <taxon>Herpotrichiellaceae</taxon>
        <taxon>Exophiala</taxon>
    </lineage>
</organism>
<feature type="compositionally biased region" description="Basic and acidic residues" evidence="7">
    <location>
        <begin position="569"/>
        <end position="596"/>
    </location>
</feature>
<dbReference type="PANTHER" id="PTHR43337:SF3">
    <property type="entry name" value="PURINE TRANSPORTER"/>
    <property type="match status" value="1"/>
</dbReference>
<keyword evidence="6 8" id="KW-0472">Membrane</keyword>
<dbReference type="RefSeq" id="XP_064711812.1">
    <property type="nucleotide sequence ID" value="XM_064843952.1"/>
</dbReference>